<feature type="transmembrane region" description="Helical" evidence="1">
    <location>
        <begin position="43"/>
        <end position="67"/>
    </location>
</feature>
<dbReference type="NCBIfam" id="TIGR02359">
    <property type="entry name" value="thiW"/>
    <property type="match status" value="1"/>
</dbReference>
<dbReference type="PIRSF" id="PIRSF024534">
    <property type="entry name" value="ThiW"/>
    <property type="match status" value="1"/>
</dbReference>
<sequence length="182" mass="18925">MTNQRIKKLAFAALLIAVGVVCSSFSIPIGASKCLPTQHAINVIAGVFLGPVYGCGMAFVTSLIRLLTGTGSALAFPGSMIGALLCGLAFKYGKRLWCAFLGEVIGTGILGALAAYPVAAFLLGQEAAVFAYVVPFLISTIGGSILSVVFIKILDKTHVMSMIQNSLGTVTVPKKKPQQSKT</sequence>
<organism evidence="2 3">
    <name type="scientific">Massiliimalia timonensis</name>
    <dbReference type="NCBI Taxonomy" id="1987501"/>
    <lineage>
        <taxon>Bacteria</taxon>
        <taxon>Bacillati</taxon>
        <taxon>Bacillota</taxon>
        <taxon>Clostridia</taxon>
        <taxon>Eubacteriales</taxon>
        <taxon>Oscillospiraceae</taxon>
        <taxon>Massiliimalia</taxon>
    </lineage>
</organism>
<keyword evidence="1" id="KW-1133">Transmembrane helix</keyword>
<reference evidence="2" key="1">
    <citation type="submission" date="2020-08" db="EMBL/GenBank/DDBJ databases">
        <title>Genome public.</title>
        <authorList>
            <person name="Liu C."/>
            <person name="Sun Q."/>
        </authorList>
    </citation>
    <scope>NUCLEOTIDE SEQUENCE</scope>
    <source>
        <strain evidence="2">NSJ-15</strain>
    </source>
</reference>
<evidence type="ECO:0000313" key="3">
    <source>
        <dbReference type="Proteomes" id="UP000632659"/>
    </source>
</evidence>
<dbReference type="Pfam" id="PF09512">
    <property type="entry name" value="ThiW"/>
    <property type="match status" value="1"/>
</dbReference>
<feature type="transmembrane region" description="Helical" evidence="1">
    <location>
        <begin position="73"/>
        <end position="90"/>
    </location>
</feature>
<feature type="transmembrane region" description="Helical" evidence="1">
    <location>
        <begin position="129"/>
        <end position="154"/>
    </location>
</feature>
<dbReference type="Gene3D" id="1.10.1760.20">
    <property type="match status" value="1"/>
</dbReference>
<keyword evidence="1" id="KW-0812">Transmembrane</keyword>
<protein>
    <submittedName>
        <fullName evidence="2">Energy coupling factor transporter S component ThiW</fullName>
    </submittedName>
</protein>
<dbReference type="InterPro" id="IPR012652">
    <property type="entry name" value="ThiW"/>
</dbReference>
<name>A0A8J6PJX8_9FIRM</name>
<gene>
    <name evidence="2" type="primary">thiW</name>
    <name evidence="2" type="ORF">H8702_07920</name>
</gene>
<keyword evidence="3" id="KW-1185">Reference proteome</keyword>
<keyword evidence="1" id="KW-0472">Membrane</keyword>
<dbReference type="RefSeq" id="WP_154824450.1">
    <property type="nucleotide sequence ID" value="NZ_JACRTL010000004.1"/>
</dbReference>
<comment type="caution">
    <text evidence="2">The sequence shown here is derived from an EMBL/GenBank/DDBJ whole genome shotgun (WGS) entry which is preliminary data.</text>
</comment>
<proteinExistence type="predicted"/>
<evidence type="ECO:0000313" key="2">
    <source>
        <dbReference type="EMBL" id="MBC8611045.1"/>
    </source>
</evidence>
<accession>A0A8J6PJX8</accession>
<feature type="transmembrane region" description="Helical" evidence="1">
    <location>
        <begin position="12"/>
        <end position="31"/>
    </location>
</feature>
<dbReference type="EMBL" id="JACRTL010000004">
    <property type="protein sequence ID" value="MBC8611045.1"/>
    <property type="molecule type" value="Genomic_DNA"/>
</dbReference>
<dbReference type="Proteomes" id="UP000632659">
    <property type="component" value="Unassembled WGS sequence"/>
</dbReference>
<feature type="transmembrane region" description="Helical" evidence="1">
    <location>
        <begin position="97"/>
        <end position="123"/>
    </location>
</feature>
<dbReference type="AlphaFoldDB" id="A0A8J6PJX8"/>
<evidence type="ECO:0000256" key="1">
    <source>
        <dbReference type="SAM" id="Phobius"/>
    </source>
</evidence>